<protein>
    <submittedName>
        <fullName evidence="1">Uncharacterized protein</fullName>
    </submittedName>
</protein>
<accession>A0AAE1EIK1</accession>
<dbReference type="EMBL" id="JAWQEG010008287">
    <property type="protein sequence ID" value="KAK3850616.1"/>
    <property type="molecule type" value="Genomic_DNA"/>
</dbReference>
<evidence type="ECO:0000313" key="2">
    <source>
        <dbReference type="Proteomes" id="UP001286313"/>
    </source>
</evidence>
<keyword evidence="2" id="KW-1185">Reference proteome</keyword>
<dbReference type="Proteomes" id="UP001286313">
    <property type="component" value="Unassembled WGS sequence"/>
</dbReference>
<name>A0AAE1EIK1_PETCI</name>
<dbReference type="AlphaFoldDB" id="A0AAE1EIK1"/>
<comment type="caution">
    <text evidence="1">The sequence shown here is derived from an EMBL/GenBank/DDBJ whole genome shotgun (WGS) entry which is preliminary data.</text>
</comment>
<gene>
    <name evidence="1" type="ORF">Pcinc_042689</name>
</gene>
<reference evidence="1" key="1">
    <citation type="submission" date="2023-10" db="EMBL/GenBank/DDBJ databases">
        <title>Genome assemblies of two species of porcelain crab, Petrolisthes cinctipes and Petrolisthes manimaculis (Anomura: Porcellanidae).</title>
        <authorList>
            <person name="Angst P."/>
        </authorList>
    </citation>
    <scope>NUCLEOTIDE SEQUENCE</scope>
    <source>
        <strain evidence="1">PB745_01</strain>
        <tissue evidence="1">Gill</tissue>
    </source>
</reference>
<organism evidence="1 2">
    <name type="scientific">Petrolisthes cinctipes</name>
    <name type="common">Flat porcelain crab</name>
    <dbReference type="NCBI Taxonomy" id="88211"/>
    <lineage>
        <taxon>Eukaryota</taxon>
        <taxon>Metazoa</taxon>
        <taxon>Ecdysozoa</taxon>
        <taxon>Arthropoda</taxon>
        <taxon>Crustacea</taxon>
        <taxon>Multicrustacea</taxon>
        <taxon>Malacostraca</taxon>
        <taxon>Eumalacostraca</taxon>
        <taxon>Eucarida</taxon>
        <taxon>Decapoda</taxon>
        <taxon>Pleocyemata</taxon>
        <taxon>Anomura</taxon>
        <taxon>Galatheoidea</taxon>
        <taxon>Porcellanidae</taxon>
        <taxon>Petrolisthes</taxon>
    </lineage>
</organism>
<proteinExistence type="predicted"/>
<evidence type="ECO:0000313" key="1">
    <source>
        <dbReference type="EMBL" id="KAK3850616.1"/>
    </source>
</evidence>
<feature type="non-terminal residue" evidence="1">
    <location>
        <position position="53"/>
    </location>
</feature>
<sequence length="53" mass="5994">MKRGWLVGSMGSRGKAEVEGRHGLKEFVGWDGLGMRRRGPDIDGNDKRMMMLM</sequence>